<evidence type="ECO:0000256" key="5">
    <source>
        <dbReference type="ARBA" id="ARBA00022840"/>
    </source>
</evidence>
<dbReference type="PANTHER" id="PTHR10953:SF240">
    <property type="entry name" value="SULFUR CARRIER PROTEIN THIS ADENYLYLTRANSFERASE"/>
    <property type="match status" value="1"/>
</dbReference>
<evidence type="ECO:0000256" key="1">
    <source>
        <dbReference type="ARBA" id="ARBA00005046"/>
    </source>
</evidence>
<dbReference type="GO" id="GO:0005524">
    <property type="term" value="F:ATP binding"/>
    <property type="evidence" value="ECO:0007669"/>
    <property type="project" value="UniProtKB-KW"/>
</dbReference>
<evidence type="ECO:0000313" key="16">
    <source>
        <dbReference type="EMBL" id="QCF25240.1"/>
    </source>
</evidence>
<keyword evidence="14" id="KW-0812">Transmembrane</keyword>
<dbReference type="InterPro" id="IPR000594">
    <property type="entry name" value="ThiF_NAD_FAD-bd"/>
</dbReference>
<dbReference type="RefSeq" id="WP_136547294.1">
    <property type="nucleotide sequence ID" value="NZ_CP031093.1"/>
</dbReference>
<dbReference type="SUPFAM" id="SSF69572">
    <property type="entry name" value="Activating enzymes of the ubiquitin-like proteins"/>
    <property type="match status" value="1"/>
</dbReference>
<dbReference type="KEGG" id="hmi:soil367_04465"/>
<dbReference type="EMBL" id="CP031093">
    <property type="protein sequence ID" value="QCF25240.1"/>
    <property type="molecule type" value="Genomic_DNA"/>
</dbReference>
<keyword evidence="14" id="KW-1133">Transmembrane helix</keyword>
<evidence type="ECO:0000256" key="12">
    <source>
        <dbReference type="ARBA" id="ARBA00075328"/>
    </source>
</evidence>
<name>A0A4V1D8H8_9ALTE</name>
<sequence>MGNVQLDDEALERYSRQLLMPAFDVKGQQRLLQSSVLVVGAGGLGCPVVLYLAAAGLGRLRVFDPDRVELANLQRQIAFSMADLGRPKAEVLCERASAINPHVTLQPRIEMLDPDSLRIEVKCVDLVIDASDNFATRFAVNNACVEAGVPLLSGAAIRAEGQVVLFHPASQAGGCYQCLYSNTDEPELGCSDAGVMGPLVGMIGTVQAMEAIKWLSGVGRGLAGRLLVLDAWQMQWRELRLVADQDCPVCRGVTA</sequence>
<dbReference type="CDD" id="cd00757">
    <property type="entry name" value="ThiF_MoeB_HesA_family"/>
    <property type="match status" value="1"/>
</dbReference>
<dbReference type="Pfam" id="PF00899">
    <property type="entry name" value="ThiF"/>
    <property type="match status" value="1"/>
</dbReference>
<accession>A0A4V1D8H8</accession>
<evidence type="ECO:0000256" key="7">
    <source>
        <dbReference type="ARBA" id="ARBA00055169"/>
    </source>
</evidence>
<dbReference type="GO" id="GO:0005829">
    <property type="term" value="C:cytosol"/>
    <property type="evidence" value="ECO:0007669"/>
    <property type="project" value="TreeGrafter"/>
</dbReference>
<keyword evidence="14" id="KW-0472">Membrane</keyword>
<protein>
    <recommendedName>
        <fullName evidence="10">Molybdopterin-synthase adenylyltransferase</fullName>
        <ecNumber evidence="9">2.7.7.80</ecNumber>
    </recommendedName>
    <alternativeName>
        <fullName evidence="13">MoaD protein adenylase</fullName>
    </alternativeName>
    <alternativeName>
        <fullName evidence="11">Molybdopterin-converting factor subunit 1 adenylase</fullName>
    </alternativeName>
    <alternativeName>
        <fullName evidence="12">Sulfur carrier protein MoaD adenylyltransferase</fullName>
    </alternativeName>
</protein>
<dbReference type="EC" id="2.7.7.80" evidence="9"/>
<comment type="subunit">
    <text evidence="8">Homodimer. Forms a stable heterotetrameric complex of 2 MoeB and 2 MoaD during adenylation of MoaD.</text>
</comment>
<dbReference type="FunFam" id="3.40.50.720:FF:000033">
    <property type="entry name" value="Adenylyltransferase and sulfurtransferase MOCS3"/>
    <property type="match status" value="1"/>
</dbReference>
<evidence type="ECO:0000256" key="8">
    <source>
        <dbReference type="ARBA" id="ARBA00063809"/>
    </source>
</evidence>
<dbReference type="GO" id="GO:0008146">
    <property type="term" value="F:sulfotransferase activity"/>
    <property type="evidence" value="ECO:0007669"/>
    <property type="project" value="TreeGrafter"/>
</dbReference>
<dbReference type="NCBIfam" id="NF004281">
    <property type="entry name" value="PRK05690.1"/>
    <property type="match status" value="1"/>
</dbReference>
<feature type="domain" description="THIF-type NAD/FAD binding fold" evidence="15">
    <location>
        <begin position="14"/>
        <end position="249"/>
    </location>
</feature>
<dbReference type="GO" id="GO:0061605">
    <property type="term" value="F:molybdopterin-synthase adenylyltransferase activity"/>
    <property type="evidence" value="ECO:0007669"/>
    <property type="project" value="UniProtKB-EC"/>
</dbReference>
<comment type="similarity">
    <text evidence="2">Belongs to the HesA/MoeB/ThiF family.</text>
</comment>
<gene>
    <name evidence="16" type="ORF">soil367_04465</name>
</gene>
<evidence type="ECO:0000256" key="14">
    <source>
        <dbReference type="SAM" id="Phobius"/>
    </source>
</evidence>
<evidence type="ECO:0000313" key="17">
    <source>
        <dbReference type="Proteomes" id="UP000298049"/>
    </source>
</evidence>
<dbReference type="AlphaFoldDB" id="A0A4V1D8H8"/>
<keyword evidence="4" id="KW-0547">Nucleotide-binding</keyword>
<dbReference type="Proteomes" id="UP000298049">
    <property type="component" value="Chromosome"/>
</dbReference>
<evidence type="ECO:0000256" key="9">
    <source>
        <dbReference type="ARBA" id="ARBA00066884"/>
    </source>
</evidence>
<keyword evidence="3" id="KW-0808">Transferase</keyword>
<reference evidence="16 17" key="1">
    <citation type="submission" date="2018-07" db="EMBL/GenBank/DDBJ databases">
        <title>Marsedoiliclastica nanhaica gen. nov. sp. nov., a novel marine hydrocarbonoclastic bacterium isolated from an in-situ enriched hydrocarbon-degrading consortium in deep-sea sediment.</title>
        <authorList>
            <person name="Dong C."/>
            <person name="Ma T."/>
            <person name="Liu R."/>
            <person name="Shao Z."/>
        </authorList>
    </citation>
    <scope>NUCLEOTIDE SEQUENCE [LARGE SCALE GENOMIC DNA]</scope>
    <source>
        <strain evidence="17">soil36-7</strain>
    </source>
</reference>
<evidence type="ECO:0000256" key="2">
    <source>
        <dbReference type="ARBA" id="ARBA00009919"/>
    </source>
</evidence>
<dbReference type="InterPro" id="IPR035985">
    <property type="entry name" value="Ubiquitin-activating_enz"/>
</dbReference>
<evidence type="ECO:0000259" key="15">
    <source>
        <dbReference type="Pfam" id="PF00899"/>
    </source>
</evidence>
<dbReference type="GO" id="GO:0008641">
    <property type="term" value="F:ubiquitin-like modifier activating enzyme activity"/>
    <property type="evidence" value="ECO:0007669"/>
    <property type="project" value="InterPro"/>
</dbReference>
<evidence type="ECO:0000256" key="10">
    <source>
        <dbReference type="ARBA" id="ARBA00073635"/>
    </source>
</evidence>
<comment type="function">
    <text evidence="7">Catalyzes the adenylation by ATP of the carboxyl group of the C-terminal glycine of sulfur carrier protein MoaD.</text>
</comment>
<keyword evidence="17" id="KW-1185">Reference proteome</keyword>
<proteinExistence type="inferred from homology"/>
<evidence type="ECO:0000256" key="4">
    <source>
        <dbReference type="ARBA" id="ARBA00022741"/>
    </source>
</evidence>
<dbReference type="PANTHER" id="PTHR10953">
    <property type="entry name" value="UBIQUITIN-ACTIVATING ENZYME E1"/>
    <property type="match status" value="1"/>
</dbReference>
<dbReference type="OrthoDB" id="9804286at2"/>
<evidence type="ECO:0000256" key="6">
    <source>
        <dbReference type="ARBA" id="ARBA00052218"/>
    </source>
</evidence>
<organism evidence="16 17">
    <name type="scientific">Hydrocarboniclastica marina</name>
    <dbReference type="NCBI Taxonomy" id="2259620"/>
    <lineage>
        <taxon>Bacteria</taxon>
        <taxon>Pseudomonadati</taxon>
        <taxon>Pseudomonadota</taxon>
        <taxon>Gammaproteobacteria</taxon>
        <taxon>Alteromonadales</taxon>
        <taxon>Alteromonadaceae</taxon>
        <taxon>Hydrocarboniclastica</taxon>
    </lineage>
</organism>
<evidence type="ECO:0000256" key="11">
    <source>
        <dbReference type="ARBA" id="ARBA00075110"/>
    </source>
</evidence>
<keyword evidence="5" id="KW-0067">ATP-binding</keyword>
<dbReference type="InterPro" id="IPR045886">
    <property type="entry name" value="ThiF/MoeB/HesA"/>
</dbReference>
<evidence type="ECO:0000256" key="13">
    <source>
        <dbReference type="ARBA" id="ARBA00078531"/>
    </source>
</evidence>
<evidence type="ECO:0000256" key="3">
    <source>
        <dbReference type="ARBA" id="ARBA00022679"/>
    </source>
</evidence>
<comment type="pathway">
    <text evidence="1">Cofactor biosynthesis; molybdopterin biosynthesis.</text>
</comment>
<comment type="catalytic activity">
    <reaction evidence="6">
        <text>[molybdopterin-synthase sulfur-carrier protein]-C-terminal Gly-Gly + ATP + H(+) = [molybdopterin-synthase sulfur-carrier protein]-C-terminal Gly-Gly-AMP + diphosphate</text>
        <dbReference type="Rhea" id="RHEA:43616"/>
        <dbReference type="Rhea" id="RHEA-COMP:12159"/>
        <dbReference type="Rhea" id="RHEA-COMP:12202"/>
        <dbReference type="ChEBI" id="CHEBI:15378"/>
        <dbReference type="ChEBI" id="CHEBI:30616"/>
        <dbReference type="ChEBI" id="CHEBI:33019"/>
        <dbReference type="ChEBI" id="CHEBI:90618"/>
        <dbReference type="ChEBI" id="CHEBI:90778"/>
        <dbReference type="EC" id="2.7.7.80"/>
    </reaction>
</comment>
<dbReference type="GO" id="GO:0004792">
    <property type="term" value="F:thiosulfate-cyanide sulfurtransferase activity"/>
    <property type="evidence" value="ECO:0007669"/>
    <property type="project" value="TreeGrafter"/>
</dbReference>
<feature type="transmembrane region" description="Helical" evidence="14">
    <location>
        <begin position="36"/>
        <end position="57"/>
    </location>
</feature>
<dbReference type="Gene3D" id="3.40.50.720">
    <property type="entry name" value="NAD(P)-binding Rossmann-like Domain"/>
    <property type="match status" value="1"/>
</dbReference>